<evidence type="ECO:0000256" key="7">
    <source>
        <dbReference type="PROSITE-ProRule" id="PRU00042"/>
    </source>
</evidence>
<evidence type="ECO:0000256" key="2">
    <source>
        <dbReference type="ARBA" id="ARBA00022723"/>
    </source>
</evidence>
<feature type="domain" description="C2H2-type" evidence="9">
    <location>
        <begin position="190"/>
        <end position="217"/>
    </location>
</feature>
<evidence type="ECO:0000313" key="10">
    <source>
        <dbReference type="EMBL" id="CAH0556682.1"/>
    </source>
</evidence>
<keyword evidence="2" id="KW-0479">Metal-binding</keyword>
<evidence type="ECO:0000256" key="1">
    <source>
        <dbReference type="ARBA" id="ARBA00004123"/>
    </source>
</evidence>
<feature type="domain" description="BTB" evidence="8">
    <location>
        <begin position="31"/>
        <end position="96"/>
    </location>
</feature>
<dbReference type="InterPro" id="IPR000210">
    <property type="entry name" value="BTB/POZ_dom"/>
</dbReference>
<accession>A0A9P0B8Q2</accession>
<keyword evidence="11" id="KW-1185">Reference proteome</keyword>
<dbReference type="Pfam" id="PF00651">
    <property type="entry name" value="BTB"/>
    <property type="match status" value="1"/>
</dbReference>
<dbReference type="Pfam" id="PF00096">
    <property type="entry name" value="zf-C2H2"/>
    <property type="match status" value="2"/>
</dbReference>
<evidence type="ECO:0000256" key="6">
    <source>
        <dbReference type="ARBA" id="ARBA00023242"/>
    </source>
</evidence>
<dbReference type="Gene3D" id="3.30.710.10">
    <property type="entry name" value="Potassium Channel Kv1.1, Chain A"/>
    <property type="match status" value="1"/>
</dbReference>
<dbReference type="GO" id="GO:0006357">
    <property type="term" value="P:regulation of transcription by RNA polymerase II"/>
    <property type="evidence" value="ECO:0007669"/>
    <property type="project" value="TreeGrafter"/>
</dbReference>
<evidence type="ECO:0000313" key="11">
    <source>
        <dbReference type="Proteomes" id="UP001154078"/>
    </source>
</evidence>
<evidence type="ECO:0000256" key="4">
    <source>
        <dbReference type="ARBA" id="ARBA00022771"/>
    </source>
</evidence>
<dbReference type="Gene3D" id="3.30.160.60">
    <property type="entry name" value="Classic Zinc Finger"/>
    <property type="match status" value="1"/>
</dbReference>
<dbReference type="InterPro" id="IPR036236">
    <property type="entry name" value="Znf_C2H2_sf"/>
</dbReference>
<dbReference type="PANTHER" id="PTHR23110">
    <property type="entry name" value="BTB DOMAIN TRANSCRIPTION FACTOR"/>
    <property type="match status" value="1"/>
</dbReference>
<dbReference type="GO" id="GO:0048666">
    <property type="term" value="P:neuron development"/>
    <property type="evidence" value="ECO:0007669"/>
    <property type="project" value="UniProtKB-ARBA"/>
</dbReference>
<dbReference type="Proteomes" id="UP001154078">
    <property type="component" value="Chromosome 5"/>
</dbReference>
<sequence>MSVIDLTINWKNHSDHIKNVIEELLKNNELTDVTIFIEGNYIKAHKVILSACSLYFRQIFKEIKEPSPIVIINGIEHSILLNILDFMYNGEVHIKKELFDDFMRGSKSLQVCGLTYINKESLDKDVNSSKVVKSVRKRPIKNNKVESSKICKNDIKEELVEVFEDNSQFLEENVLFDAVLKQENKSTEEYTCDICGKTYQLKDSLKRHYRVHDGATTCSICSKVLSRKTHLERHLITKHGIVSN</sequence>
<dbReference type="InterPro" id="IPR011333">
    <property type="entry name" value="SKP1/BTB/POZ_sf"/>
</dbReference>
<keyword evidence="6" id="KW-0539">Nucleus</keyword>
<dbReference type="PANTHER" id="PTHR23110:SF93">
    <property type="entry name" value="ZINC FINGER AND BTB DOMAIN-CONTAINING PROTEIN 14-LIKE PROTEIN"/>
    <property type="match status" value="1"/>
</dbReference>
<dbReference type="GO" id="GO:0005634">
    <property type="term" value="C:nucleus"/>
    <property type="evidence" value="ECO:0007669"/>
    <property type="project" value="UniProtKB-SubCell"/>
</dbReference>
<keyword evidence="4 7" id="KW-0863">Zinc-finger</keyword>
<dbReference type="AlphaFoldDB" id="A0A9P0B8Q2"/>
<keyword evidence="5" id="KW-0862">Zinc</keyword>
<dbReference type="InterPro" id="IPR051095">
    <property type="entry name" value="Dros_DevTransReg"/>
</dbReference>
<dbReference type="PROSITE" id="PS50097">
    <property type="entry name" value="BTB"/>
    <property type="match status" value="1"/>
</dbReference>
<dbReference type="GO" id="GO:0003006">
    <property type="term" value="P:developmental process involved in reproduction"/>
    <property type="evidence" value="ECO:0007669"/>
    <property type="project" value="UniProtKB-ARBA"/>
</dbReference>
<comment type="subcellular location">
    <subcellularLocation>
        <location evidence="1">Nucleus</location>
    </subcellularLocation>
</comment>
<gene>
    <name evidence="10" type="ORF">MELIAE_LOCUS7574</name>
</gene>
<keyword evidence="3" id="KW-0677">Repeat</keyword>
<dbReference type="OrthoDB" id="10261408at2759"/>
<evidence type="ECO:0000256" key="3">
    <source>
        <dbReference type="ARBA" id="ARBA00022737"/>
    </source>
</evidence>
<evidence type="ECO:0000259" key="9">
    <source>
        <dbReference type="PROSITE" id="PS50157"/>
    </source>
</evidence>
<dbReference type="SUPFAM" id="SSF54695">
    <property type="entry name" value="POZ domain"/>
    <property type="match status" value="1"/>
</dbReference>
<name>A0A9P0B8Q2_BRAAE</name>
<dbReference type="SUPFAM" id="SSF57667">
    <property type="entry name" value="beta-beta-alpha zinc fingers"/>
    <property type="match status" value="1"/>
</dbReference>
<dbReference type="PROSITE" id="PS50157">
    <property type="entry name" value="ZINC_FINGER_C2H2_2"/>
    <property type="match status" value="1"/>
</dbReference>
<reference evidence="10" key="1">
    <citation type="submission" date="2021-12" db="EMBL/GenBank/DDBJ databases">
        <authorList>
            <person name="King R."/>
        </authorList>
    </citation>
    <scope>NUCLEOTIDE SEQUENCE</scope>
</reference>
<dbReference type="SMART" id="SM00355">
    <property type="entry name" value="ZnF_C2H2"/>
    <property type="match status" value="2"/>
</dbReference>
<dbReference type="EMBL" id="OV121136">
    <property type="protein sequence ID" value="CAH0556682.1"/>
    <property type="molecule type" value="Genomic_DNA"/>
</dbReference>
<protein>
    <submittedName>
        <fullName evidence="10">Uncharacterized protein</fullName>
    </submittedName>
</protein>
<dbReference type="InterPro" id="IPR013087">
    <property type="entry name" value="Znf_C2H2_type"/>
</dbReference>
<dbReference type="SMART" id="SM00225">
    <property type="entry name" value="BTB"/>
    <property type="match status" value="1"/>
</dbReference>
<evidence type="ECO:0000259" key="8">
    <source>
        <dbReference type="PROSITE" id="PS50097"/>
    </source>
</evidence>
<evidence type="ECO:0000256" key="5">
    <source>
        <dbReference type="ARBA" id="ARBA00022833"/>
    </source>
</evidence>
<proteinExistence type="predicted"/>
<dbReference type="GO" id="GO:0008270">
    <property type="term" value="F:zinc ion binding"/>
    <property type="evidence" value="ECO:0007669"/>
    <property type="project" value="UniProtKB-KW"/>
</dbReference>
<dbReference type="FunFam" id="3.30.160.60:FF:000145">
    <property type="entry name" value="Zinc finger protein 574"/>
    <property type="match status" value="1"/>
</dbReference>
<organism evidence="10 11">
    <name type="scientific">Brassicogethes aeneus</name>
    <name type="common">Rape pollen beetle</name>
    <name type="synonym">Meligethes aeneus</name>
    <dbReference type="NCBI Taxonomy" id="1431903"/>
    <lineage>
        <taxon>Eukaryota</taxon>
        <taxon>Metazoa</taxon>
        <taxon>Ecdysozoa</taxon>
        <taxon>Arthropoda</taxon>
        <taxon>Hexapoda</taxon>
        <taxon>Insecta</taxon>
        <taxon>Pterygota</taxon>
        <taxon>Neoptera</taxon>
        <taxon>Endopterygota</taxon>
        <taxon>Coleoptera</taxon>
        <taxon>Polyphaga</taxon>
        <taxon>Cucujiformia</taxon>
        <taxon>Nitidulidae</taxon>
        <taxon>Meligethinae</taxon>
        <taxon>Brassicogethes</taxon>
    </lineage>
</organism>
<dbReference type="PROSITE" id="PS00028">
    <property type="entry name" value="ZINC_FINGER_C2H2_1"/>
    <property type="match status" value="2"/>
</dbReference>
<dbReference type="GO" id="GO:0048513">
    <property type="term" value="P:animal organ development"/>
    <property type="evidence" value="ECO:0007669"/>
    <property type="project" value="UniProtKB-ARBA"/>
</dbReference>